<name>A0ABW7BN46_9ACTN</name>
<dbReference type="InterPro" id="IPR015797">
    <property type="entry name" value="NUDIX_hydrolase-like_dom_sf"/>
</dbReference>
<dbReference type="PROSITE" id="PS51462">
    <property type="entry name" value="NUDIX"/>
    <property type="match status" value="1"/>
</dbReference>
<feature type="domain" description="Nudix hydrolase" evidence="2">
    <location>
        <begin position="14"/>
        <end position="144"/>
    </location>
</feature>
<protein>
    <submittedName>
        <fullName evidence="3">NUDIX domain-containing protein</fullName>
    </submittedName>
</protein>
<dbReference type="RefSeq" id="WP_194690240.1">
    <property type="nucleotide sequence ID" value="NZ_JBIBSS010000009.1"/>
</dbReference>
<dbReference type="Pfam" id="PF00293">
    <property type="entry name" value="NUDIX"/>
    <property type="match status" value="1"/>
</dbReference>
<dbReference type="SUPFAM" id="SSF55811">
    <property type="entry name" value="Nudix"/>
    <property type="match status" value="1"/>
</dbReference>
<dbReference type="InterPro" id="IPR000086">
    <property type="entry name" value="NUDIX_hydrolase_dom"/>
</dbReference>
<proteinExistence type="predicted"/>
<keyword evidence="1" id="KW-0378">Hydrolase</keyword>
<keyword evidence="4" id="KW-1185">Reference proteome</keyword>
<dbReference type="Gene3D" id="3.90.79.10">
    <property type="entry name" value="Nucleoside Triphosphate Pyrophosphohydrolase"/>
    <property type="match status" value="1"/>
</dbReference>
<accession>A0ABW7BN46</accession>
<dbReference type="PANTHER" id="PTHR16099">
    <property type="entry name" value="8-OXO-DGTP DIPHOSPHATES NUDT15"/>
    <property type="match status" value="1"/>
</dbReference>
<sequence>MPEKAAESGRTDAAHYADVHVLVRRGDELLVGRRAGTVRVFPGLHQVPAGLMEDHEPASAAAARELREETGLDVPPERLRFVHLMHHVSTHSGSRRVAFFFEADDPGTGVTNTEPDKCEGWSWRADVPEPTAPYLREALRHIADGTPYSEYAWPSP</sequence>
<dbReference type="PROSITE" id="PS00893">
    <property type="entry name" value="NUDIX_BOX"/>
    <property type="match status" value="1"/>
</dbReference>
<dbReference type="PANTHER" id="PTHR16099:SF5">
    <property type="entry name" value="NUCLEOTIDE TRIPHOSPHATE DIPHOSPHATASE NUDT15"/>
    <property type="match status" value="1"/>
</dbReference>
<comment type="caution">
    <text evidence="3">The sequence shown here is derived from an EMBL/GenBank/DDBJ whole genome shotgun (WGS) entry which is preliminary data.</text>
</comment>
<dbReference type="Proteomes" id="UP001604282">
    <property type="component" value="Unassembled WGS sequence"/>
</dbReference>
<evidence type="ECO:0000256" key="1">
    <source>
        <dbReference type="ARBA" id="ARBA00022801"/>
    </source>
</evidence>
<gene>
    <name evidence="3" type="ORF">ACGFYS_08330</name>
</gene>
<evidence type="ECO:0000259" key="2">
    <source>
        <dbReference type="PROSITE" id="PS51462"/>
    </source>
</evidence>
<evidence type="ECO:0000313" key="4">
    <source>
        <dbReference type="Proteomes" id="UP001604282"/>
    </source>
</evidence>
<reference evidence="3 4" key="1">
    <citation type="submission" date="2024-10" db="EMBL/GenBank/DDBJ databases">
        <title>The Natural Products Discovery Center: Release of the First 8490 Sequenced Strains for Exploring Actinobacteria Biosynthetic Diversity.</title>
        <authorList>
            <person name="Kalkreuter E."/>
            <person name="Kautsar S.A."/>
            <person name="Yang D."/>
            <person name="Bader C.D."/>
            <person name="Teijaro C.N."/>
            <person name="Fluegel L."/>
            <person name="Davis C.M."/>
            <person name="Simpson J.R."/>
            <person name="Lauterbach L."/>
            <person name="Steele A.D."/>
            <person name="Gui C."/>
            <person name="Meng S."/>
            <person name="Li G."/>
            <person name="Viehrig K."/>
            <person name="Ye F."/>
            <person name="Su P."/>
            <person name="Kiefer A.F."/>
            <person name="Nichols A."/>
            <person name="Cepeda A.J."/>
            <person name="Yan W."/>
            <person name="Fan B."/>
            <person name="Jiang Y."/>
            <person name="Adhikari A."/>
            <person name="Zheng C.-J."/>
            <person name="Schuster L."/>
            <person name="Cowan T.M."/>
            <person name="Smanski M.J."/>
            <person name="Chevrette M.G."/>
            <person name="De Carvalho L.P.S."/>
            <person name="Shen B."/>
        </authorList>
    </citation>
    <scope>NUCLEOTIDE SEQUENCE [LARGE SCALE GENOMIC DNA]</scope>
    <source>
        <strain evidence="3 4">NPDC048229</strain>
    </source>
</reference>
<dbReference type="InterPro" id="IPR020084">
    <property type="entry name" value="NUDIX_hydrolase_CS"/>
</dbReference>
<evidence type="ECO:0000313" key="3">
    <source>
        <dbReference type="EMBL" id="MFG3188936.1"/>
    </source>
</evidence>
<dbReference type="EMBL" id="JBICZW010000004">
    <property type="protein sequence ID" value="MFG3188936.1"/>
    <property type="molecule type" value="Genomic_DNA"/>
</dbReference>
<organism evidence="3 4">
    <name type="scientific">Streptomyces omiyaensis</name>
    <dbReference type="NCBI Taxonomy" id="68247"/>
    <lineage>
        <taxon>Bacteria</taxon>
        <taxon>Bacillati</taxon>
        <taxon>Actinomycetota</taxon>
        <taxon>Actinomycetes</taxon>
        <taxon>Kitasatosporales</taxon>
        <taxon>Streptomycetaceae</taxon>
        <taxon>Streptomyces</taxon>
    </lineage>
</organism>